<accession>A0AAU9PAC1</accession>
<sequence>MKVRSVNCFMGNFNPFTPAAEISKFQMRPGSSPGGSKSLVDFINNHHTFQSDAHVTQPDSINKPFFMVVLFVDNRDGTYTGFYMAMNVGTYKICASFDGMSISPCPFEVATYNREYFPIAYGLDVSVWEDESIVFNALLQSYQLPKYKHQNGSLLAGTLLAVSPVSLVMAPMGVAQNATKELLDSILDAIVRIFDNHVVVGELLESKSSQKAPMNTPKSMVTEISGNPDSESSKDTGGYTIGFSMTVLQSECQQLICEILRATPEAASVDAAVQTARLANKAPSKEKGQKMALHSPFASLMLQYPAKKSIPANSSSFLTADRRNQGSECLIAKQS</sequence>
<dbReference type="EMBL" id="CAKMRJ010005523">
    <property type="protein sequence ID" value="CAH1446958.1"/>
    <property type="molecule type" value="Genomic_DNA"/>
</dbReference>
<dbReference type="PANTHER" id="PTHR14146:SF0">
    <property type="entry name" value="EXOCYST COMPLEX COMPONENT 4"/>
    <property type="match status" value="1"/>
</dbReference>
<name>A0AAU9PAC1_9ASTR</name>
<dbReference type="InterPro" id="IPR017868">
    <property type="entry name" value="Filamin/ABP280_repeat-like"/>
</dbReference>
<dbReference type="GO" id="GO:0006612">
    <property type="term" value="P:protein targeting to membrane"/>
    <property type="evidence" value="ECO:0007669"/>
    <property type="project" value="UniProtKB-UniRule"/>
</dbReference>
<keyword evidence="5" id="KW-1185">Reference proteome</keyword>
<evidence type="ECO:0000313" key="5">
    <source>
        <dbReference type="Proteomes" id="UP001157418"/>
    </source>
</evidence>
<gene>
    <name evidence="4" type="ORF">LVIROSA_LOCUS32607</name>
</gene>
<dbReference type="Proteomes" id="UP001157418">
    <property type="component" value="Unassembled WGS sequence"/>
</dbReference>
<dbReference type="PANTHER" id="PTHR14146">
    <property type="entry name" value="EXOCYST COMPLEX COMPONENT 4"/>
    <property type="match status" value="1"/>
</dbReference>
<dbReference type="InterPro" id="IPR014756">
    <property type="entry name" value="Ig_E-set"/>
</dbReference>
<dbReference type="InterPro" id="IPR013783">
    <property type="entry name" value="Ig-like_fold"/>
</dbReference>
<evidence type="ECO:0000256" key="3">
    <source>
        <dbReference type="SAM" id="MobiDB-lite"/>
    </source>
</evidence>
<protein>
    <recommendedName>
        <fullName evidence="2">Exocyst complex component Sec8</fullName>
    </recommendedName>
</protein>
<feature type="compositionally biased region" description="Polar residues" evidence="3">
    <location>
        <begin position="209"/>
        <end position="230"/>
    </location>
</feature>
<dbReference type="GO" id="GO:0000145">
    <property type="term" value="C:exocyst"/>
    <property type="evidence" value="ECO:0007669"/>
    <property type="project" value="UniProtKB-UniRule"/>
</dbReference>
<keyword evidence="2" id="KW-0268">Exocytosis</keyword>
<dbReference type="PROSITE" id="PS50194">
    <property type="entry name" value="FILAMIN_REPEAT"/>
    <property type="match status" value="1"/>
</dbReference>
<keyword evidence="2" id="KW-0813">Transport</keyword>
<proteinExistence type="inferred from homology"/>
<organism evidence="4 5">
    <name type="scientific">Lactuca virosa</name>
    <dbReference type="NCBI Taxonomy" id="75947"/>
    <lineage>
        <taxon>Eukaryota</taxon>
        <taxon>Viridiplantae</taxon>
        <taxon>Streptophyta</taxon>
        <taxon>Embryophyta</taxon>
        <taxon>Tracheophyta</taxon>
        <taxon>Spermatophyta</taxon>
        <taxon>Magnoliopsida</taxon>
        <taxon>eudicotyledons</taxon>
        <taxon>Gunneridae</taxon>
        <taxon>Pentapetalae</taxon>
        <taxon>asterids</taxon>
        <taxon>campanulids</taxon>
        <taxon>Asterales</taxon>
        <taxon>Asteraceae</taxon>
        <taxon>Cichorioideae</taxon>
        <taxon>Cichorieae</taxon>
        <taxon>Lactucinae</taxon>
        <taxon>Lactuca</taxon>
    </lineage>
</organism>
<comment type="similarity">
    <text evidence="2">Belongs to the SEC8 family.</text>
</comment>
<feature type="region of interest" description="Disordered" evidence="3">
    <location>
        <begin position="209"/>
        <end position="236"/>
    </location>
</feature>
<evidence type="ECO:0000256" key="2">
    <source>
        <dbReference type="RuleBase" id="RU367079"/>
    </source>
</evidence>
<dbReference type="GO" id="GO:0006893">
    <property type="term" value="P:Golgi to plasma membrane transport"/>
    <property type="evidence" value="ECO:0007669"/>
    <property type="project" value="TreeGrafter"/>
</dbReference>
<keyword evidence="2" id="KW-0653">Protein transport</keyword>
<comment type="function">
    <text evidence="2">Component of the exocyst complex involved in the docking of exocytic vesicles with fusion sites on the plasma membrane.</text>
</comment>
<dbReference type="GO" id="GO:0015031">
    <property type="term" value="P:protein transport"/>
    <property type="evidence" value="ECO:0007669"/>
    <property type="project" value="UniProtKB-KW"/>
</dbReference>
<comment type="caution">
    <text evidence="4">The sequence shown here is derived from an EMBL/GenBank/DDBJ whole genome shotgun (WGS) entry which is preliminary data.</text>
</comment>
<evidence type="ECO:0000313" key="4">
    <source>
        <dbReference type="EMBL" id="CAH1446958.1"/>
    </source>
</evidence>
<feature type="repeat" description="Filamin" evidence="1">
    <location>
        <begin position="52"/>
        <end position="111"/>
    </location>
</feature>
<dbReference type="GO" id="GO:0090522">
    <property type="term" value="P:vesicle tethering involved in exocytosis"/>
    <property type="evidence" value="ECO:0007669"/>
    <property type="project" value="UniProtKB-UniRule"/>
</dbReference>
<dbReference type="Gene3D" id="2.60.40.10">
    <property type="entry name" value="Immunoglobulins"/>
    <property type="match status" value="1"/>
</dbReference>
<reference evidence="4 5" key="1">
    <citation type="submission" date="2022-01" db="EMBL/GenBank/DDBJ databases">
        <authorList>
            <person name="Xiong W."/>
            <person name="Schranz E."/>
        </authorList>
    </citation>
    <scope>NUCLEOTIDE SEQUENCE [LARGE SCALE GENOMIC DNA]</scope>
</reference>
<dbReference type="SUPFAM" id="SSF81296">
    <property type="entry name" value="E set domains"/>
    <property type="match status" value="1"/>
</dbReference>
<dbReference type="AlphaFoldDB" id="A0AAU9PAC1"/>
<evidence type="ECO:0000256" key="1">
    <source>
        <dbReference type="PROSITE-ProRule" id="PRU00087"/>
    </source>
</evidence>
<dbReference type="InterPro" id="IPR039682">
    <property type="entry name" value="Sec8/EXOC4"/>
</dbReference>